<evidence type="ECO:0008006" key="4">
    <source>
        <dbReference type="Google" id="ProtNLM"/>
    </source>
</evidence>
<evidence type="ECO:0000256" key="1">
    <source>
        <dbReference type="SAM" id="SignalP"/>
    </source>
</evidence>
<dbReference type="InParanoid" id="W0RKB8"/>
<evidence type="ECO:0000313" key="2">
    <source>
        <dbReference type="EMBL" id="AHG91544.1"/>
    </source>
</evidence>
<organism evidence="2 3">
    <name type="scientific">Gemmatirosa kalamazoonensis</name>
    <dbReference type="NCBI Taxonomy" id="861299"/>
    <lineage>
        <taxon>Bacteria</taxon>
        <taxon>Pseudomonadati</taxon>
        <taxon>Gemmatimonadota</taxon>
        <taxon>Gemmatimonadia</taxon>
        <taxon>Gemmatimonadales</taxon>
        <taxon>Gemmatimonadaceae</taxon>
        <taxon>Gemmatirosa</taxon>
    </lineage>
</organism>
<dbReference type="Proteomes" id="UP000019151">
    <property type="component" value="Chromosome"/>
</dbReference>
<dbReference type="RefSeq" id="WP_025412992.1">
    <property type="nucleotide sequence ID" value="NZ_CP007128.1"/>
</dbReference>
<name>W0RKB8_9BACT</name>
<evidence type="ECO:0000313" key="3">
    <source>
        <dbReference type="Proteomes" id="UP000019151"/>
    </source>
</evidence>
<dbReference type="EMBL" id="CP007128">
    <property type="protein sequence ID" value="AHG91544.1"/>
    <property type="molecule type" value="Genomic_DNA"/>
</dbReference>
<dbReference type="AlphaFoldDB" id="W0RKB8"/>
<dbReference type="KEGG" id="gba:J421_4007"/>
<dbReference type="STRING" id="861299.J421_4007"/>
<keyword evidence="3" id="KW-1185">Reference proteome</keyword>
<reference evidence="2 3" key="1">
    <citation type="journal article" date="2014" name="Genome Announc.">
        <title>Genome Sequence and Methylome of Soil Bacterium Gemmatirosa kalamazoonensis KBS708T, a Member of the Rarely Cultivated Gemmatimonadetes Phylum.</title>
        <authorList>
            <person name="Debruyn J.M."/>
            <person name="Radosevich M."/>
            <person name="Wommack K.E."/>
            <person name="Polson S.W."/>
            <person name="Hauser L.J."/>
            <person name="Fawaz M.N."/>
            <person name="Korlach J."/>
            <person name="Tsai Y.C."/>
        </authorList>
    </citation>
    <scope>NUCLEOTIDE SEQUENCE [LARGE SCALE GENOMIC DNA]</scope>
    <source>
        <strain evidence="2 3">KBS708</strain>
    </source>
</reference>
<protein>
    <recommendedName>
        <fullName evidence="4">Outer membrane protein beta-barrel domain-containing protein</fullName>
    </recommendedName>
</protein>
<accession>W0RKB8</accession>
<gene>
    <name evidence="2" type="ORF">J421_4007</name>
</gene>
<feature type="signal peptide" evidence="1">
    <location>
        <begin position="1"/>
        <end position="19"/>
    </location>
</feature>
<sequence length="240" mass="25177">MRSSRILVAASLLPVVAPAALSAQSRFGGGLAGVASQPLGDFRQNAKWGFGGDGHVTLAADRRGILSLRGEASVVGYSAGRAEFVVSDGFGGRALLEEEARNHIYTLGIGPQLTVPSGPFRPYAAAIYGLTHFSTATTIRVPREETTNGQPITLDQRTNFSNTSRTISGVGGALVPLASIGLNLGGALLDVGVRYQHNPHARFVRPGDVQLNETTTPSVTTSEGAANVLSYRIGVFTRFD</sequence>
<keyword evidence="1" id="KW-0732">Signal</keyword>
<dbReference type="HOGENOM" id="CLU_1123282_0_0_0"/>
<proteinExistence type="predicted"/>
<dbReference type="OrthoDB" id="1492607at2"/>
<feature type="chain" id="PRO_5004794222" description="Outer membrane protein beta-barrel domain-containing protein" evidence="1">
    <location>
        <begin position="20"/>
        <end position="240"/>
    </location>
</feature>